<name>A0A2J6QDG8_9HELO</name>
<keyword evidence="11" id="KW-1185">Reference proteome</keyword>
<evidence type="ECO:0000256" key="9">
    <source>
        <dbReference type="SAM" id="MobiDB-lite"/>
    </source>
</evidence>
<dbReference type="GO" id="GO:0012505">
    <property type="term" value="C:endomembrane system"/>
    <property type="evidence" value="ECO:0007669"/>
    <property type="project" value="UniProtKB-SubCell"/>
</dbReference>
<dbReference type="InterPro" id="IPR006762">
    <property type="entry name" value="Gtr1_RagA"/>
</dbReference>
<dbReference type="InterPro" id="IPR027417">
    <property type="entry name" value="P-loop_NTPase"/>
</dbReference>
<evidence type="ECO:0000256" key="4">
    <source>
        <dbReference type="ARBA" id="ARBA00022801"/>
    </source>
</evidence>
<dbReference type="GO" id="GO:0000329">
    <property type="term" value="C:fungal-type vacuole membrane"/>
    <property type="evidence" value="ECO:0007669"/>
    <property type="project" value="TreeGrafter"/>
</dbReference>
<evidence type="ECO:0000256" key="1">
    <source>
        <dbReference type="ARBA" id="ARBA00004308"/>
    </source>
</evidence>
<comment type="subunit">
    <text evidence="8">Component of the GSE complex.</text>
</comment>
<reference evidence="10 11" key="1">
    <citation type="submission" date="2016-05" db="EMBL/GenBank/DDBJ databases">
        <title>A degradative enzymes factory behind the ericoid mycorrhizal symbiosis.</title>
        <authorList>
            <consortium name="DOE Joint Genome Institute"/>
            <person name="Martino E."/>
            <person name="Morin E."/>
            <person name="Grelet G."/>
            <person name="Kuo A."/>
            <person name="Kohler A."/>
            <person name="Daghino S."/>
            <person name="Barry K."/>
            <person name="Choi C."/>
            <person name="Cichocki N."/>
            <person name="Clum A."/>
            <person name="Copeland A."/>
            <person name="Hainaut M."/>
            <person name="Haridas S."/>
            <person name="Labutti K."/>
            <person name="Lindquist E."/>
            <person name="Lipzen A."/>
            <person name="Khouja H.-R."/>
            <person name="Murat C."/>
            <person name="Ohm R."/>
            <person name="Olson A."/>
            <person name="Spatafora J."/>
            <person name="Veneault-Fourrey C."/>
            <person name="Henrissat B."/>
            <person name="Grigoriev I."/>
            <person name="Martin F."/>
            <person name="Perotto S."/>
        </authorList>
    </citation>
    <scope>NUCLEOTIDE SEQUENCE [LARGE SCALE GENOMIC DNA]</scope>
    <source>
        <strain evidence="10 11">UAMH 7357</strain>
    </source>
</reference>
<sequence>MPESLLETGRRRTKLDRSYNGPPRQGPVRHISPAQLNLERIHEQNRANVQRVDPAKALAPAPGAAARGKPRLLLMGQRRSGKSSISSVVFHKMPPNETLFLESTARIQKDSMHSFMDFQVWDFPGQVDFMDPSFDLDAIFGEIGALIWVIDAQDEYVEAINRLNSTILNLQSSGYSAINIEVFIHKVDGLSDDYKLDIQRDVTQRIQDELSDHGFENAPINFHLTSIYNHSIFEAFSKVIQKLIPHLPYLEALLNNCCQKSGFEKAYLFDVLSKIYIATDSSPVDMPSYEICSDYIDVIVDVSEIYGWNRPAEYISFLEGAPWNKKLEDQVACKDAESCIVLTDGRRPIILREVNKYLALVAVVREGAYSKMPDIIENVNVTVGGLLEIFEITRRPKTRA</sequence>
<keyword evidence="4" id="KW-0378">Hydrolase</keyword>
<gene>
    <name evidence="10" type="ORF">NA56DRAFT_669402</name>
</gene>
<dbReference type="Proteomes" id="UP000235672">
    <property type="component" value="Unassembled WGS sequence"/>
</dbReference>
<dbReference type="CDD" id="cd11385">
    <property type="entry name" value="RagC_like"/>
    <property type="match status" value="1"/>
</dbReference>
<evidence type="ECO:0000256" key="6">
    <source>
        <dbReference type="ARBA" id="ARBA00023136"/>
    </source>
</evidence>
<dbReference type="EMBL" id="KZ613473">
    <property type="protein sequence ID" value="PMD24310.1"/>
    <property type="molecule type" value="Genomic_DNA"/>
</dbReference>
<dbReference type="Gene3D" id="3.30.450.190">
    <property type="match status" value="1"/>
</dbReference>
<evidence type="ECO:0000313" key="11">
    <source>
        <dbReference type="Proteomes" id="UP000235672"/>
    </source>
</evidence>
<comment type="catalytic activity">
    <reaction evidence="7">
        <text>GTP + H2O = GDP + phosphate + H(+)</text>
        <dbReference type="Rhea" id="RHEA:19669"/>
        <dbReference type="ChEBI" id="CHEBI:15377"/>
        <dbReference type="ChEBI" id="CHEBI:15378"/>
        <dbReference type="ChEBI" id="CHEBI:37565"/>
        <dbReference type="ChEBI" id="CHEBI:43474"/>
        <dbReference type="ChEBI" id="CHEBI:58189"/>
    </reaction>
    <physiologicalReaction direction="left-to-right" evidence="7">
        <dbReference type="Rhea" id="RHEA:19670"/>
    </physiologicalReaction>
</comment>
<dbReference type="GO" id="GO:0005634">
    <property type="term" value="C:nucleus"/>
    <property type="evidence" value="ECO:0007669"/>
    <property type="project" value="TreeGrafter"/>
</dbReference>
<evidence type="ECO:0000256" key="5">
    <source>
        <dbReference type="ARBA" id="ARBA00023134"/>
    </source>
</evidence>
<evidence type="ECO:0000256" key="8">
    <source>
        <dbReference type="RuleBase" id="RU367014"/>
    </source>
</evidence>
<evidence type="ECO:0000256" key="2">
    <source>
        <dbReference type="ARBA" id="ARBA00007756"/>
    </source>
</evidence>
<comment type="similarity">
    <text evidence="2 8">Belongs to the GTR/RAG GTP-binding protein family.</text>
</comment>
<proteinExistence type="inferred from homology"/>
<dbReference type="PANTHER" id="PTHR11259:SF2">
    <property type="entry name" value="GH16429P"/>
    <property type="match status" value="1"/>
</dbReference>
<dbReference type="OrthoDB" id="26136at2759"/>
<dbReference type="SUPFAM" id="SSF52540">
    <property type="entry name" value="P-loop containing nucleoside triphosphate hydrolases"/>
    <property type="match status" value="1"/>
</dbReference>
<keyword evidence="6" id="KW-0472">Membrane</keyword>
<keyword evidence="3 8" id="KW-0547">Nucleotide-binding</keyword>
<comment type="subcellular location">
    <subcellularLocation>
        <location evidence="1">Endomembrane system</location>
    </subcellularLocation>
</comment>
<evidence type="ECO:0000256" key="7">
    <source>
        <dbReference type="ARBA" id="ARBA00049117"/>
    </source>
</evidence>
<dbReference type="InterPro" id="IPR039400">
    <property type="entry name" value="RagC/D"/>
</dbReference>
<dbReference type="GO" id="GO:0010507">
    <property type="term" value="P:negative regulation of autophagy"/>
    <property type="evidence" value="ECO:0007669"/>
    <property type="project" value="TreeGrafter"/>
</dbReference>
<dbReference type="GO" id="GO:0003924">
    <property type="term" value="F:GTPase activity"/>
    <property type="evidence" value="ECO:0007669"/>
    <property type="project" value="UniProtKB-UniRule"/>
</dbReference>
<dbReference type="Pfam" id="PF04670">
    <property type="entry name" value="Gtr1_RagA"/>
    <property type="match status" value="1"/>
</dbReference>
<dbReference type="GO" id="GO:0005525">
    <property type="term" value="F:GTP binding"/>
    <property type="evidence" value="ECO:0007669"/>
    <property type="project" value="UniProtKB-UniRule"/>
</dbReference>
<dbReference type="Gene3D" id="3.40.50.300">
    <property type="entry name" value="P-loop containing nucleotide triphosphate hydrolases"/>
    <property type="match status" value="1"/>
</dbReference>
<keyword evidence="5 8" id="KW-0342">GTP-binding</keyword>
<accession>A0A2J6QDG8</accession>
<evidence type="ECO:0000256" key="3">
    <source>
        <dbReference type="ARBA" id="ARBA00022741"/>
    </source>
</evidence>
<organism evidence="10 11">
    <name type="scientific">Hyaloscypha hepaticicola</name>
    <dbReference type="NCBI Taxonomy" id="2082293"/>
    <lineage>
        <taxon>Eukaryota</taxon>
        <taxon>Fungi</taxon>
        <taxon>Dikarya</taxon>
        <taxon>Ascomycota</taxon>
        <taxon>Pezizomycotina</taxon>
        <taxon>Leotiomycetes</taxon>
        <taxon>Helotiales</taxon>
        <taxon>Hyaloscyphaceae</taxon>
        <taxon>Hyaloscypha</taxon>
    </lineage>
</organism>
<dbReference type="GO" id="GO:0009267">
    <property type="term" value="P:cellular response to starvation"/>
    <property type="evidence" value="ECO:0007669"/>
    <property type="project" value="TreeGrafter"/>
</dbReference>
<dbReference type="FunFam" id="3.40.50.300:FF:000643">
    <property type="entry name" value="Small monomeric GTPase (Gtr2)"/>
    <property type="match status" value="1"/>
</dbReference>
<dbReference type="GO" id="GO:1904263">
    <property type="term" value="P:positive regulation of TORC1 signaling"/>
    <property type="evidence" value="ECO:0007669"/>
    <property type="project" value="TreeGrafter"/>
</dbReference>
<dbReference type="STRING" id="1745343.A0A2J6QDG8"/>
<dbReference type="PANTHER" id="PTHR11259">
    <property type="entry name" value="RAS-RELATED GTP BINDING RAG/GTR YEAST"/>
    <property type="match status" value="1"/>
</dbReference>
<dbReference type="FunFam" id="3.30.450.190:FF:000005">
    <property type="entry name" value="Gtr1 g domain containing protein"/>
    <property type="match status" value="1"/>
</dbReference>
<feature type="region of interest" description="Disordered" evidence="9">
    <location>
        <begin position="1"/>
        <end position="30"/>
    </location>
</feature>
<evidence type="ECO:0000313" key="10">
    <source>
        <dbReference type="EMBL" id="PMD24310.1"/>
    </source>
</evidence>
<dbReference type="GO" id="GO:1990131">
    <property type="term" value="C:Gtr1-Gtr2 GTPase complex"/>
    <property type="evidence" value="ECO:0007669"/>
    <property type="project" value="UniProtKB-UniRule"/>
</dbReference>
<dbReference type="AlphaFoldDB" id="A0A2J6QDG8"/>
<comment type="function">
    <text evidence="8">GTPase involved in activation of the TORC1 signaling pathway, which promotes growth and represses autophagy in nutrient-rich conditions.</text>
</comment>
<protein>
    <recommendedName>
        <fullName evidence="8">GTP-binding protein</fullName>
    </recommendedName>
</protein>